<comment type="caution">
    <text evidence="2">The sequence shown here is derived from an EMBL/GenBank/DDBJ whole genome shotgun (WGS) entry which is preliminary data.</text>
</comment>
<accession>A0A2G3AKE3</accession>
<evidence type="ECO:0000313" key="2">
    <source>
        <dbReference type="EMBL" id="PHT94692.1"/>
    </source>
</evidence>
<dbReference type="InterPro" id="IPR055411">
    <property type="entry name" value="LRR_FXL15/At3g58940/PEG3-like"/>
</dbReference>
<dbReference type="PANTHER" id="PTHR31900">
    <property type="entry name" value="F-BOX/RNI SUPERFAMILY PROTEIN-RELATED"/>
    <property type="match status" value="1"/>
</dbReference>
<dbReference type="Proteomes" id="UP000222542">
    <property type="component" value="Unassembled WGS sequence"/>
</dbReference>
<proteinExistence type="predicted"/>
<feature type="domain" description="F-box/LRR-repeat protein 15/At3g58940/PEG3-like LRR" evidence="1">
    <location>
        <begin position="5"/>
        <end position="97"/>
    </location>
</feature>
<organism evidence="2 3">
    <name type="scientific">Capsicum annuum</name>
    <name type="common">Capsicum pepper</name>
    <dbReference type="NCBI Taxonomy" id="4072"/>
    <lineage>
        <taxon>Eukaryota</taxon>
        <taxon>Viridiplantae</taxon>
        <taxon>Streptophyta</taxon>
        <taxon>Embryophyta</taxon>
        <taxon>Tracheophyta</taxon>
        <taxon>Spermatophyta</taxon>
        <taxon>Magnoliopsida</taxon>
        <taxon>eudicotyledons</taxon>
        <taxon>Gunneridae</taxon>
        <taxon>Pentapetalae</taxon>
        <taxon>asterids</taxon>
        <taxon>lamiids</taxon>
        <taxon>Solanales</taxon>
        <taxon>Solanaceae</taxon>
        <taxon>Solanoideae</taxon>
        <taxon>Capsiceae</taxon>
        <taxon>Capsicum</taxon>
    </lineage>
</organism>
<dbReference type="EMBL" id="AYRZ02000001">
    <property type="protein sequence ID" value="PHT94692.1"/>
    <property type="molecule type" value="Genomic_DNA"/>
</dbReference>
<dbReference type="Pfam" id="PF24758">
    <property type="entry name" value="LRR_At5g56370"/>
    <property type="match status" value="1"/>
</dbReference>
<name>A0A2G3AKE3_CAPAN</name>
<dbReference type="AlphaFoldDB" id="A0A2G3AKE3"/>
<keyword evidence="3" id="KW-1185">Reference proteome</keyword>
<sequence length="104" mass="11886">MLPLIHAAASRNVQKLVLWFWLHEPFELPGCLVTCESLQALKLNLCGDVLKLPNHLGFRQLKLLHLESAELPNEHFTSCLFSKCDVLEKLVLVHCNLAYMTTLY</sequence>
<dbReference type="InterPro" id="IPR050232">
    <property type="entry name" value="FBL13/AtMIF1-like"/>
</dbReference>
<evidence type="ECO:0000259" key="1">
    <source>
        <dbReference type="Pfam" id="PF24758"/>
    </source>
</evidence>
<reference evidence="2 3" key="1">
    <citation type="journal article" date="2014" name="Nat. Genet.">
        <title>Genome sequence of the hot pepper provides insights into the evolution of pungency in Capsicum species.</title>
        <authorList>
            <person name="Kim S."/>
            <person name="Park M."/>
            <person name="Yeom S.I."/>
            <person name="Kim Y.M."/>
            <person name="Lee J.M."/>
            <person name="Lee H.A."/>
            <person name="Seo E."/>
            <person name="Choi J."/>
            <person name="Cheong K."/>
            <person name="Kim K.T."/>
            <person name="Jung K."/>
            <person name="Lee G.W."/>
            <person name="Oh S.K."/>
            <person name="Bae C."/>
            <person name="Kim S.B."/>
            <person name="Lee H.Y."/>
            <person name="Kim S.Y."/>
            <person name="Kim M.S."/>
            <person name="Kang B.C."/>
            <person name="Jo Y.D."/>
            <person name="Yang H.B."/>
            <person name="Jeong H.J."/>
            <person name="Kang W.H."/>
            <person name="Kwon J.K."/>
            <person name="Shin C."/>
            <person name="Lim J.Y."/>
            <person name="Park J.H."/>
            <person name="Huh J.H."/>
            <person name="Kim J.S."/>
            <person name="Kim B.D."/>
            <person name="Cohen O."/>
            <person name="Paran I."/>
            <person name="Suh M.C."/>
            <person name="Lee S.B."/>
            <person name="Kim Y.K."/>
            <person name="Shin Y."/>
            <person name="Noh S.J."/>
            <person name="Park J."/>
            <person name="Seo Y.S."/>
            <person name="Kwon S.Y."/>
            <person name="Kim H.A."/>
            <person name="Park J.M."/>
            <person name="Kim H.J."/>
            <person name="Choi S.B."/>
            <person name="Bosland P.W."/>
            <person name="Reeves G."/>
            <person name="Jo S.H."/>
            <person name="Lee B.W."/>
            <person name="Cho H.T."/>
            <person name="Choi H.S."/>
            <person name="Lee M.S."/>
            <person name="Yu Y."/>
            <person name="Do Choi Y."/>
            <person name="Park B.S."/>
            <person name="van Deynze A."/>
            <person name="Ashrafi H."/>
            <person name="Hill T."/>
            <person name="Kim W.T."/>
            <person name="Pai H.S."/>
            <person name="Ahn H.K."/>
            <person name="Yeam I."/>
            <person name="Giovannoni J.J."/>
            <person name="Rose J.K."/>
            <person name="Sorensen I."/>
            <person name="Lee S.J."/>
            <person name="Kim R.W."/>
            <person name="Choi I.Y."/>
            <person name="Choi B.S."/>
            <person name="Lim J.S."/>
            <person name="Lee Y.H."/>
            <person name="Choi D."/>
        </authorList>
    </citation>
    <scope>NUCLEOTIDE SEQUENCE [LARGE SCALE GENOMIC DNA]</scope>
    <source>
        <strain evidence="3">cv. CM334</strain>
    </source>
</reference>
<gene>
    <name evidence="2" type="ORF">T459_02574</name>
</gene>
<evidence type="ECO:0000313" key="3">
    <source>
        <dbReference type="Proteomes" id="UP000222542"/>
    </source>
</evidence>
<dbReference type="Gramene" id="PHT94692">
    <property type="protein sequence ID" value="PHT94692"/>
    <property type="gene ID" value="T459_02574"/>
</dbReference>
<protein>
    <recommendedName>
        <fullName evidence="1">F-box/LRR-repeat protein 15/At3g58940/PEG3-like LRR domain-containing protein</fullName>
    </recommendedName>
</protein>
<dbReference type="SMR" id="A0A2G3AKE3"/>
<dbReference type="PANTHER" id="PTHR31900:SF30">
    <property type="entry name" value="SUPERFAMILY PROTEIN, PUTATIVE-RELATED"/>
    <property type="match status" value="1"/>
</dbReference>
<reference evidence="2 3" key="2">
    <citation type="journal article" date="2017" name="Genome Biol.">
        <title>New reference genome sequences of hot pepper reveal the massive evolution of plant disease-resistance genes by retroduplication.</title>
        <authorList>
            <person name="Kim S."/>
            <person name="Park J."/>
            <person name="Yeom S.I."/>
            <person name="Kim Y.M."/>
            <person name="Seo E."/>
            <person name="Kim K.T."/>
            <person name="Kim M.S."/>
            <person name="Lee J.M."/>
            <person name="Cheong K."/>
            <person name="Shin H.S."/>
            <person name="Kim S.B."/>
            <person name="Han K."/>
            <person name="Lee J."/>
            <person name="Park M."/>
            <person name="Lee H.A."/>
            <person name="Lee H.Y."/>
            <person name="Lee Y."/>
            <person name="Oh S."/>
            <person name="Lee J.H."/>
            <person name="Choi E."/>
            <person name="Choi E."/>
            <person name="Lee S.E."/>
            <person name="Jeon J."/>
            <person name="Kim H."/>
            <person name="Choi G."/>
            <person name="Song H."/>
            <person name="Lee J."/>
            <person name="Lee S.C."/>
            <person name="Kwon J.K."/>
            <person name="Lee H.Y."/>
            <person name="Koo N."/>
            <person name="Hong Y."/>
            <person name="Kim R.W."/>
            <person name="Kang W.H."/>
            <person name="Huh J.H."/>
            <person name="Kang B.C."/>
            <person name="Yang T.J."/>
            <person name="Lee Y.H."/>
            <person name="Bennetzen J.L."/>
            <person name="Choi D."/>
        </authorList>
    </citation>
    <scope>NUCLEOTIDE SEQUENCE [LARGE SCALE GENOMIC DNA]</scope>
    <source>
        <strain evidence="3">cv. CM334</strain>
    </source>
</reference>
<dbReference type="SUPFAM" id="SSF52047">
    <property type="entry name" value="RNI-like"/>
    <property type="match status" value="1"/>
</dbReference>